<keyword evidence="2" id="KW-1185">Reference proteome</keyword>
<gene>
    <name evidence="1" type="ORF">LZC94_42480</name>
</gene>
<name>A0ABZ2LUS9_9BACT</name>
<protein>
    <submittedName>
        <fullName evidence="1">Uncharacterized protein</fullName>
    </submittedName>
</protein>
<evidence type="ECO:0000313" key="1">
    <source>
        <dbReference type="EMBL" id="WXB14480.1"/>
    </source>
</evidence>
<dbReference type="EMBL" id="CP089984">
    <property type="protein sequence ID" value="WXB14480.1"/>
    <property type="molecule type" value="Genomic_DNA"/>
</dbReference>
<reference evidence="1 2" key="1">
    <citation type="submission" date="2021-12" db="EMBL/GenBank/DDBJ databases">
        <title>Discovery of the Pendulisporaceae a myxobacterial family with distinct sporulation behavior and unique specialized metabolism.</title>
        <authorList>
            <person name="Garcia R."/>
            <person name="Popoff A."/>
            <person name="Bader C.D."/>
            <person name="Loehr J."/>
            <person name="Walesch S."/>
            <person name="Walt C."/>
            <person name="Boldt J."/>
            <person name="Bunk B."/>
            <person name="Haeckl F.J.F.P.J."/>
            <person name="Gunesch A.P."/>
            <person name="Birkelbach J."/>
            <person name="Nuebel U."/>
            <person name="Pietschmann T."/>
            <person name="Bach T."/>
            <person name="Mueller R."/>
        </authorList>
    </citation>
    <scope>NUCLEOTIDE SEQUENCE [LARGE SCALE GENOMIC DNA]</scope>
    <source>
        <strain evidence="1 2">MSr11954</strain>
    </source>
</reference>
<evidence type="ECO:0000313" key="2">
    <source>
        <dbReference type="Proteomes" id="UP001370348"/>
    </source>
</evidence>
<dbReference type="RefSeq" id="WP_394824100.1">
    <property type="nucleotide sequence ID" value="NZ_CP089984.1"/>
</dbReference>
<sequence>MCAVDELRGRYELGQFLHRVRYDAMEDIPFDAFEGLGRIFGMHPSALRRCARVTEVFTADEFEAVLALRDARGLVVTWSHFEMLALVRGREARLRLANQIVAERLSVRDLAARIRRNRKRSAA</sequence>
<organism evidence="1 2">
    <name type="scientific">Pendulispora albinea</name>
    <dbReference type="NCBI Taxonomy" id="2741071"/>
    <lineage>
        <taxon>Bacteria</taxon>
        <taxon>Pseudomonadati</taxon>
        <taxon>Myxococcota</taxon>
        <taxon>Myxococcia</taxon>
        <taxon>Myxococcales</taxon>
        <taxon>Sorangiineae</taxon>
        <taxon>Pendulisporaceae</taxon>
        <taxon>Pendulispora</taxon>
    </lineage>
</organism>
<accession>A0ABZ2LUS9</accession>
<proteinExistence type="predicted"/>
<dbReference type="Proteomes" id="UP001370348">
    <property type="component" value="Chromosome"/>
</dbReference>